<dbReference type="EC" id="2.5.1.19" evidence="7"/>
<dbReference type="HAMAP" id="MF_00210">
    <property type="entry name" value="EPSP_synth"/>
    <property type="match status" value="1"/>
</dbReference>
<organism evidence="9 10">
    <name type="scientific">Novipirellula galeiformis</name>
    <dbReference type="NCBI Taxonomy" id="2528004"/>
    <lineage>
        <taxon>Bacteria</taxon>
        <taxon>Pseudomonadati</taxon>
        <taxon>Planctomycetota</taxon>
        <taxon>Planctomycetia</taxon>
        <taxon>Pirellulales</taxon>
        <taxon>Pirellulaceae</taxon>
        <taxon>Novipirellula</taxon>
    </lineage>
</organism>
<evidence type="ECO:0000256" key="2">
    <source>
        <dbReference type="ARBA" id="ARBA00009948"/>
    </source>
</evidence>
<dbReference type="Gene3D" id="3.65.10.10">
    <property type="entry name" value="Enolpyruvate transferase domain"/>
    <property type="match status" value="2"/>
</dbReference>
<dbReference type="Pfam" id="PF00275">
    <property type="entry name" value="EPSP_synthase"/>
    <property type="match status" value="1"/>
</dbReference>
<feature type="binding site" evidence="7">
    <location>
        <position position="372"/>
    </location>
    <ligand>
        <name>3-phosphoshikimate</name>
        <dbReference type="ChEBI" id="CHEBI:145989"/>
    </ligand>
</feature>
<feature type="binding site" evidence="7">
    <location>
        <position position="42"/>
    </location>
    <ligand>
        <name>phosphoenolpyruvate</name>
        <dbReference type="ChEBI" id="CHEBI:58702"/>
    </ligand>
</feature>
<feature type="binding site" evidence="7">
    <location>
        <position position="403"/>
    </location>
    <ligand>
        <name>phosphoenolpyruvate</name>
        <dbReference type="ChEBI" id="CHEBI:58702"/>
    </ligand>
</feature>
<keyword evidence="5 7" id="KW-0057">Aromatic amino acid biosynthesis</keyword>
<feature type="domain" description="Enolpyruvate transferase" evidence="8">
    <location>
        <begin position="28"/>
        <end position="483"/>
    </location>
</feature>
<comment type="subcellular location">
    <subcellularLocation>
        <location evidence="7">Cytoplasm</location>
    </subcellularLocation>
</comment>
<comment type="caution">
    <text evidence="7">Lacks conserved residue(s) required for the propagation of feature annotation.</text>
</comment>
<feature type="binding site" evidence="7">
    <location>
        <position position="162"/>
    </location>
    <ligand>
        <name>phosphoenolpyruvate</name>
        <dbReference type="ChEBI" id="CHEBI:58702"/>
    </ligand>
</feature>
<dbReference type="CDD" id="cd01556">
    <property type="entry name" value="EPSP_synthase"/>
    <property type="match status" value="1"/>
</dbReference>
<comment type="subunit">
    <text evidence="7">Monomer.</text>
</comment>
<feature type="binding site" evidence="7">
    <location>
        <position position="211"/>
    </location>
    <ligand>
        <name>3-phosphoshikimate</name>
        <dbReference type="ChEBI" id="CHEBI:145989"/>
    </ligand>
</feature>
<feature type="binding site" evidence="7">
    <location>
        <position position="210"/>
    </location>
    <ligand>
        <name>3-phosphoshikimate</name>
        <dbReference type="ChEBI" id="CHEBI:145989"/>
    </ligand>
</feature>
<evidence type="ECO:0000313" key="9">
    <source>
        <dbReference type="EMBL" id="TWU11194.1"/>
    </source>
</evidence>
<dbReference type="InterPro" id="IPR006264">
    <property type="entry name" value="EPSP_synthase"/>
</dbReference>
<proteinExistence type="inferred from homology"/>
<dbReference type="InterPro" id="IPR001986">
    <property type="entry name" value="Enolpyruvate_Tfrase_dom"/>
</dbReference>
<comment type="similarity">
    <text evidence="2 7">Belongs to the EPSP synthase family.</text>
</comment>
<dbReference type="InterPro" id="IPR036968">
    <property type="entry name" value="Enolpyruvate_Tfrase_sf"/>
</dbReference>
<reference evidence="9 10" key="1">
    <citation type="submission" date="2019-02" db="EMBL/GenBank/DDBJ databases">
        <title>Deep-cultivation of Planctomycetes and their phenomic and genomic characterization uncovers novel biology.</title>
        <authorList>
            <person name="Wiegand S."/>
            <person name="Jogler M."/>
            <person name="Boedeker C."/>
            <person name="Pinto D."/>
            <person name="Vollmers J."/>
            <person name="Rivas-Marin E."/>
            <person name="Kohn T."/>
            <person name="Peeters S.H."/>
            <person name="Heuer A."/>
            <person name="Rast P."/>
            <person name="Oberbeckmann S."/>
            <person name="Bunk B."/>
            <person name="Jeske O."/>
            <person name="Meyerdierks A."/>
            <person name="Storesund J.E."/>
            <person name="Kallscheuer N."/>
            <person name="Luecker S."/>
            <person name="Lage O.M."/>
            <person name="Pohl T."/>
            <person name="Merkel B.J."/>
            <person name="Hornburger P."/>
            <person name="Mueller R.-W."/>
            <person name="Bruemmer F."/>
            <person name="Labrenz M."/>
            <person name="Spormann A.M."/>
            <person name="Op Den Camp H."/>
            <person name="Overmann J."/>
            <person name="Amann R."/>
            <person name="Jetten M.S.M."/>
            <person name="Mascher T."/>
            <person name="Medema M.H."/>
            <person name="Devos D.P."/>
            <person name="Kaster A.-K."/>
            <person name="Ovreas L."/>
            <person name="Rohde M."/>
            <person name="Galperin M.Y."/>
            <person name="Jogler C."/>
        </authorList>
    </citation>
    <scope>NUCLEOTIDE SEQUENCE [LARGE SCALE GENOMIC DNA]</scope>
    <source>
        <strain evidence="9 10">Pla52o</strain>
    </source>
</reference>
<evidence type="ECO:0000256" key="1">
    <source>
        <dbReference type="ARBA" id="ARBA00004811"/>
    </source>
</evidence>
<dbReference type="SUPFAM" id="SSF55205">
    <property type="entry name" value="EPT/RTPC-like"/>
    <property type="match status" value="1"/>
</dbReference>
<sequence length="498" mass="52087">MPDIHSSSSNAPAPTSAATAPTMVEVIPGGPVSGVIQPPGSKSLTNRALICAAFAAGTSQLRGALRSEDTEVMIDALRTIGVNIDVTEGGRTITVHNDTVHNDTVHNDTVHNDTAKTASKPDNEPYPLFIANSGTTIRFLTAALSAAGGQFRLHGVPRMHERPIGDLIDAISTVIQGSITAESPQGCPPVSIDSAGWREGEIEVGGAVSSQYLSGLMMAAPIGPRDANPPRSQTTRIAVQGELVSRPYVEMTCRVLESFGATVKTITSGLAAGQSVAFDISPATTTDGYGYRGIDYAIEPDASAASYFWAAAAISGGSVTVTGLTHAAMQGDVGFVDVLKQMGCEVDEHEAGITVTGGRLHGIDVDMNAISDTVQTLAVVALFATGPTRVRGVAHNRFKETDRIGDLACELTKLGAHVTEHEDGLTITPPANGSEGLHGAVLQTYHDHRMAMSLSLAGLRIAGVKIMDPSCTGKTYPEYFADLEQLIGRAHHWSTLST</sequence>
<dbReference type="PANTHER" id="PTHR21090:SF5">
    <property type="entry name" value="PENTAFUNCTIONAL AROM POLYPEPTIDE"/>
    <property type="match status" value="1"/>
</dbReference>
<feature type="binding site" evidence="7">
    <location>
        <position position="209"/>
    </location>
    <ligand>
        <name>3-phosphoshikimate</name>
        <dbReference type="ChEBI" id="CHEBI:145989"/>
    </ligand>
</feature>
<keyword evidence="7" id="KW-0963">Cytoplasm</keyword>
<feature type="binding site" evidence="7">
    <location>
        <position position="47"/>
    </location>
    <ligand>
        <name>3-phosphoshikimate</name>
        <dbReference type="ChEBI" id="CHEBI:145989"/>
    </ligand>
</feature>
<dbReference type="GO" id="GO:0008652">
    <property type="term" value="P:amino acid biosynthetic process"/>
    <property type="evidence" value="ECO:0007669"/>
    <property type="project" value="UniProtKB-KW"/>
</dbReference>
<dbReference type="UniPathway" id="UPA00053">
    <property type="reaction ID" value="UER00089"/>
</dbReference>
<dbReference type="GO" id="GO:0009073">
    <property type="term" value="P:aromatic amino acid family biosynthetic process"/>
    <property type="evidence" value="ECO:0007669"/>
    <property type="project" value="UniProtKB-KW"/>
</dbReference>
<dbReference type="GO" id="GO:0009423">
    <property type="term" value="P:chorismate biosynthetic process"/>
    <property type="evidence" value="ECO:0007669"/>
    <property type="project" value="UniProtKB-UniRule"/>
</dbReference>
<feature type="binding site" evidence="7">
    <location>
        <position position="42"/>
    </location>
    <ligand>
        <name>3-phosphoshikimate</name>
        <dbReference type="ChEBI" id="CHEBI:145989"/>
    </ligand>
</feature>
<dbReference type="PROSITE" id="PS00885">
    <property type="entry name" value="EPSP_SYNTHASE_2"/>
    <property type="match status" value="1"/>
</dbReference>
<comment type="catalytic activity">
    <reaction evidence="6">
        <text>3-phosphoshikimate + phosphoenolpyruvate = 5-O-(1-carboxyvinyl)-3-phosphoshikimate + phosphate</text>
        <dbReference type="Rhea" id="RHEA:21256"/>
        <dbReference type="ChEBI" id="CHEBI:43474"/>
        <dbReference type="ChEBI" id="CHEBI:57701"/>
        <dbReference type="ChEBI" id="CHEBI:58702"/>
        <dbReference type="ChEBI" id="CHEBI:145989"/>
        <dbReference type="EC" id="2.5.1.19"/>
    </reaction>
    <physiologicalReaction direction="left-to-right" evidence="6">
        <dbReference type="Rhea" id="RHEA:21257"/>
    </physiologicalReaction>
</comment>
<evidence type="ECO:0000313" key="10">
    <source>
        <dbReference type="Proteomes" id="UP000316304"/>
    </source>
</evidence>
<feature type="binding site" evidence="7">
    <location>
        <position position="399"/>
    </location>
    <ligand>
        <name>3-phosphoshikimate</name>
        <dbReference type="ChEBI" id="CHEBI:145989"/>
    </ligand>
</feature>
<gene>
    <name evidence="7 9" type="primary">aroA</name>
    <name evidence="9" type="ORF">Pla52o_56320</name>
</gene>
<evidence type="ECO:0000256" key="7">
    <source>
        <dbReference type="HAMAP-Rule" id="MF_00210"/>
    </source>
</evidence>
<dbReference type="Proteomes" id="UP000316304">
    <property type="component" value="Unassembled WGS sequence"/>
</dbReference>
<keyword evidence="10" id="KW-1185">Reference proteome</keyword>
<feature type="binding site" evidence="7">
    <location>
        <position position="43"/>
    </location>
    <ligand>
        <name>3-phosphoshikimate</name>
        <dbReference type="ChEBI" id="CHEBI:145989"/>
    </ligand>
</feature>
<dbReference type="PANTHER" id="PTHR21090">
    <property type="entry name" value="AROM/DEHYDROQUINATE SYNTHASE"/>
    <property type="match status" value="1"/>
</dbReference>
<dbReference type="NCBIfam" id="TIGR01356">
    <property type="entry name" value="aroA"/>
    <property type="match status" value="1"/>
</dbReference>
<dbReference type="PIRSF" id="PIRSF000505">
    <property type="entry name" value="EPSPS"/>
    <property type="match status" value="1"/>
</dbReference>
<dbReference type="InterPro" id="IPR023193">
    <property type="entry name" value="EPSP_synthase_CS"/>
</dbReference>
<feature type="binding site" evidence="7">
    <location>
        <position position="211"/>
    </location>
    <ligand>
        <name>phosphoenolpyruvate</name>
        <dbReference type="ChEBI" id="CHEBI:58702"/>
    </ligand>
</feature>
<feature type="active site" description="Proton acceptor" evidence="7">
    <location>
        <position position="372"/>
    </location>
</feature>
<dbReference type="GO" id="GO:0005737">
    <property type="term" value="C:cytoplasm"/>
    <property type="evidence" value="ECO:0007669"/>
    <property type="project" value="UniProtKB-SubCell"/>
</dbReference>
<comment type="pathway">
    <text evidence="1 7">Metabolic intermediate biosynthesis; chorismate biosynthesis; chorismate from D-erythrose 4-phosphate and phosphoenolpyruvate: step 6/7.</text>
</comment>
<comment type="function">
    <text evidence="7">Catalyzes the transfer of the enolpyruvyl moiety of phosphoenolpyruvate (PEP) to the 5-hydroxyl of shikimate-3-phosphate (S3P) to produce enolpyruvyl shikimate-3-phosphate and inorganic phosphate.</text>
</comment>
<dbReference type="RefSeq" id="WP_390620929.1">
    <property type="nucleotide sequence ID" value="NZ_SJPT01000017.1"/>
</dbReference>
<feature type="binding site" evidence="7">
    <location>
        <position position="449"/>
    </location>
    <ligand>
        <name>phosphoenolpyruvate</name>
        <dbReference type="ChEBI" id="CHEBI:58702"/>
    </ligand>
</feature>
<accession>A0A5C6BL53</accession>
<feature type="binding site" evidence="7">
    <location>
        <position position="245"/>
    </location>
    <ligand>
        <name>3-phosphoshikimate</name>
        <dbReference type="ChEBI" id="CHEBI:145989"/>
    </ligand>
</feature>
<evidence type="ECO:0000256" key="5">
    <source>
        <dbReference type="ARBA" id="ARBA00023141"/>
    </source>
</evidence>
<keyword evidence="4 7" id="KW-0808">Transferase</keyword>
<comment type="caution">
    <text evidence="9">The sequence shown here is derived from an EMBL/GenBank/DDBJ whole genome shotgun (WGS) entry which is preliminary data.</text>
</comment>
<evidence type="ECO:0000259" key="8">
    <source>
        <dbReference type="Pfam" id="PF00275"/>
    </source>
</evidence>
<keyword evidence="3 7" id="KW-0028">Amino-acid biosynthesis</keyword>
<dbReference type="AlphaFoldDB" id="A0A5C6BL53"/>
<evidence type="ECO:0000256" key="6">
    <source>
        <dbReference type="ARBA" id="ARBA00044633"/>
    </source>
</evidence>
<dbReference type="InterPro" id="IPR013792">
    <property type="entry name" value="RNA3'P_cycl/enolpyr_Trfase_a/b"/>
</dbReference>
<feature type="binding site" evidence="7">
    <location>
        <position position="474"/>
    </location>
    <ligand>
        <name>phosphoenolpyruvate</name>
        <dbReference type="ChEBI" id="CHEBI:58702"/>
    </ligand>
</feature>
<dbReference type="EMBL" id="SJPT01000017">
    <property type="protein sequence ID" value="TWU11194.1"/>
    <property type="molecule type" value="Genomic_DNA"/>
</dbReference>
<evidence type="ECO:0000256" key="3">
    <source>
        <dbReference type="ARBA" id="ARBA00022605"/>
    </source>
</evidence>
<protein>
    <recommendedName>
        <fullName evidence="7">3-phosphoshikimate 1-carboxyvinyltransferase</fullName>
        <ecNumber evidence="7">2.5.1.19</ecNumber>
    </recommendedName>
    <alternativeName>
        <fullName evidence="7">5-enolpyruvylshikimate-3-phosphate synthase</fullName>
        <shortName evidence="7">EPSP synthase</shortName>
        <shortName evidence="7">EPSPS</shortName>
    </alternativeName>
</protein>
<feature type="binding site" evidence="7">
    <location>
        <position position="134"/>
    </location>
    <ligand>
        <name>phosphoenolpyruvate</name>
        <dbReference type="ChEBI" id="CHEBI:58702"/>
    </ligand>
</feature>
<dbReference type="PROSITE" id="PS00104">
    <property type="entry name" value="EPSP_SYNTHASE_1"/>
    <property type="match status" value="1"/>
</dbReference>
<evidence type="ECO:0000256" key="4">
    <source>
        <dbReference type="ARBA" id="ARBA00022679"/>
    </source>
</evidence>
<name>A0A5C6BL53_9BACT</name>
<dbReference type="GO" id="GO:0003866">
    <property type="term" value="F:3-phosphoshikimate 1-carboxyvinyltransferase activity"/>
    <property type="evidence" value="ECO:0007669"/>
    <property type="project" value="UniProtKB-UniRule"/>
</dbReference>